<organism evidence="1 2">
    <name type="scientific">Hyalomma asiaticum</name>
    <name type="common">Tick</name>
    <dbReference type="NCBI Taxonomy" id="266040"/>
    <lineage>
        <taxon>Eukaryota</taxon>
        <taxon>Metazoa</taxon>
        <taxon>Ecdysozoa</taxon>
        <taxon>Arthropoda</taxon>
        <taxon>Chelicerata</taxon>
        <taxon>Arachnida</taxon>
        <taxon>Acari</taxon>
        <taxon>Parasitiformes</taxon>
        <taxon>Ixodida</taxon>
        <taxon>Ixodoidea</taxon>
        <taxon>Ixodidae</taxon>
        <taxon>Hyalomminae</taxon>
        <taxon>Hyalomma</taxon>
    </lineage>
</organism>
<comment type="caution">
    <text evidence="1">The sequence shown here is derived from an EMBL/GenBank/DDBJ whole genome shotgun (WGS) entry which is preliminary data.</text>
</comment>
<accession>A0ACB7T6H3</accession>
<reference evidence="1" key="1">
    <citation type="submission" date="2020-05" db="EMBL/GenBank/DDBJ databases">
        <title>Large-scale comparative analyses of tick genomes elucidate their genetic diversity and vector capacities.</title>
        <authorList>
            <person name="Jia N."/>
            <person name="Wang J."/>
            <person name="Shi W."/>
            <person name="Du L."/>
            <person name="Sun Y."/>
            <person name="Zhan W."/>
            <person name="Jiang J."/>
            <person name="Wang Q."/>
            <person name="Zhang B."/>
            <person name="Ji P."/>
            <person name="Sakyi L.B."/>
            <person name="Cui X."/>
            <person name="Yuan T."/>
            <person name="Jiang B."/>
            <person name="Yang W."/>
            <person name="Lam T.T.-Y."/>
            <person name="Chang Q."/>
            <person name="Ding S."/>
            <person name="Wang X."/>
            <person name="Zhu J."/>
            <person name="Ruan X."/>
            <person name="Zhao L."/>
            <person name="Wei J."/>
            <person name="Que T."/>
            <person name="Du C."/>
            <person name="Cheng J."/>
            <person name="Dai P."/>
            <person name="Han X."/>
            <person name="Huang E."/>
            <person name="Gao Y."/>
            <person name="Liu J."/>
            <person name="Shao H."/>
            <person name="Ye R."/>
            <person name="Li L."/>
            <person name="Wei W."/>
            <person name="Wang X."/>
            <person name="Wang C."/>
            <person name="Yang T."/>
            <person name="Huo Q."/>
            <person name="Li W."/>
            <person name="Guo W."/>
            <person name="Chen H."/>
            <person name="Zhou L."/>
            <person name="Ni X."/>
            <person name="Tian J."/>
            <person name="Zhou Y."/>
            <person name="Sheng Y."/>
            <person name="Liu T."/>
            <person name="Pan Y."/>
            <person name="Xia L."/>
            <person name="Li J."/>
            <person name="Zhao F."/>
            <person name="Cao W."/>
        </authorList>
    </citation>
    <scope>NUCLEOTIDE SEQUENCE</scope>
    <source>
        <strain evidence="1">Hyas-2018</strain>
    </source>
</reference>
<keyword evidence="2" id="KW-1185">Reference proteome</keyword>
<name>A0ACB7T6H3_HYAAI</name>
<evidence type="ECO:0000313" key="1">
    <source>
        <dbReference type="EMBL" id="KAH6942590.1"/>
    </source>
</evidence>
<sequence>MPAGASGRGSRGPPGGGDGAHFRQPTRQGDVLTVYFPVPADFECCEPGCRRAYTTVNWTSRRQNLQRHLESDHGARILHVRNVCSVCEQTLSARPLQHACLAGLPAQAPAEDRPRHRCELCDSSFPSRQGLANHTRWHQRQAALQAAQAPPVPVGQPVASPGAASPPAPTDPGPAPSTRIATPTTATSTGAPTALSSTPTDDPTRPEELPDFSSPQASTGGASSPASADLTPASSTRMTRTSGTTTSPRASATTPAALVDDHTQSDGLPDASSPEASTGASEAQVGPTQEQRAALLELLNEEITDEQDPASEADSPDVPASGASQPDAVYPESTAGSQSTTTTTASQQEDDWPLRELTNELITLGRAPVTNQIWAQVEDALDRATALDAENRTRRKSTGYLGNNNVRSALFGGRFRMVHHQVDGRVTLNGDVEGDFRATRYPTEVGLDRGAKRLSCPGSLGLDPEYMRFTCGDVTLTSNRSSDGYSKPVLHYRIGAAAATAAAVHPADLRWRLHPLRVPLDLDPATSHPIVPTAAPNNNPVRAGQMVTLLFPLPKVLRCTEDDCRSLPSTGRREYSRSLDTLSRTTASRSWKGDIYTRCDSVLTSRPTTHACLSGGAVEETTSHARHRCDRCPASFPSARGLVNHRLWHRDRDARLATRGTTTTTQRAPRLASVSTSSQAASPDRRDRVDANAAPVATASNSSTPQNETAESTSDAPPATPPPASSSPTAPSPGPARHDPAASLDARADDNRSRTSLIAETHPDLLGDLTATLRHLLAEAPTASTWRTCEDSWSRAVALVSAASVVYHVSDATRCRSALVLCRSSEAIMSSAASARAFTASGERLL</sequence>
<evidence type="ECO:0000313" key="2">
    <source>
        <dbReference type="Proteomes" id="UP000821845"/>
    </source>
</evidence>
<dbReference type="EMBL" id="CM023490">
    <property type="protein sequence ID" value="KAH6942590.1"/>
    <property type="molecule type" value="Genomic_DNA"/>
</dbReference>
<protein>
    <submittedName>
        <fullName evidence="1">Uncharacterized protein</fullName>
    </submittedName>
</protein>
<gene>
    <name evidence="1" type="ORF">HPB50_008247</name>
</gene>
<proteinExistence type="predicted"/>
<dbReference type="Proteomes" id="UP000821845">
    <property type="component" value="Chromosome 10"/>
</dbReference>